<keyword evidence="2" id="KW-1185">Reference proteome</keyword>
<dbReference type="Proteomes" id="UP001174196">
    <property type="component" value="Unassembled WGS sequence"/>
</dbReference>
<protein>
    <submittedName>
        <fullName evidence="1">Uncharacterized protein</fullName>
    </submittedName>
</protein>
<proteinExistence type="predicted"/>
<evidence type="ECO:0000313" key="2">
    <source>
        <dbReference type="Proteomes" id="UP001174196"/>
    </source>
</evidence>
<accession>A0ABT8IMV1</accession>
<evidence type="ECO:0000313" key="1">
    <source>
        <dbReference type="EMBL" id="MDN4594072.1"/>
    </source>
</evidence>
<sequence length="68" mass="7774">MVPIGLGLCYYHIGEILKAEEILWLVNRDAIFTGEKIGCQEKVEAVFPNKNADGFTKYPLIRKDNRFS</sequence>
<comment type="caution">
    <text evidence="1">The sequence shown here is derived from an EMBL/GenBank/DDBJ whole genome shotgun (WGS) entry which is preliminary data.</text>
</comment>
<dbReference type="RefSeq" id="WP_301238758.1">
    <property type="nucleotide sequence ID" value="NZ_JANRHH010000036.1"/>
</dbReference>
<organism evidence="1 2">
    <name type="scientific">Polycladomyces subterraneus</name>
    <dbReference type="NCBI Taxonomy" id="1016997"/>
    <lineage>
        <taxon>Bacteria</taxon>
        <taxon>Bacillati</taxon>
        <taxon>Bacillota</taxon>
        <taxon>Bacilli</taxon>
        <taxon>Bacillales</taxon>
        <taxon>Thermoactinomycetaceae</taxon>
        <taxon>Polycladomyces</taxon>
    </lineage>
</organism>
<name>A0ABT8IMV1_9BACL</name>
<gene>
    <name evidence="1" type="ORF">NWF35_09175</name>
</gene>
<dbReference type="EMBL" id="JANRHH010000036">
    <property type="protein sequence ID" value="MDN4594072.1"/>
    <property type="molecule type" value="Genomic_DNA"/>
</dbReference>
<reference evidence="1" key="1">
    <citation type="submission" date="2022-08" db="EMBL/GenBank/DDBJ databases">
        <title>Polycladomyces zharkentsis sp. nov., a novel thermophilic CMC and starch-degrading bacterium isolated from a geothermal spring in Kazakhstan.</title>
        <authorList>
            <person name="Mashzhan A."/>
            <person name="Kistaubaeva A."/>
            <person name="Javier-Lopez R."/>
            <person name="Birkeland N.-K."/>
        </authorList>
    </citation>
    <scope>NUCLEOTIDE SEQUENCE</scope>
    <source>
        <strain evidence="1">KSR 13</strain>
    </source>
</reference>